<keyword evidence="6 10" id="KW-0472">Membrane</keyword>
<evidence type="ECO:0000256" key="10">
    <source>
        <dbReference type="SAM" id="Phobius"/>
    </source>
</evidence>
<feature type="region of interest" description="Disordered" evidence="9">
    <location>
        <begin position="105"/>
        <end position="220"/>
    </location>
</feature>
<evidence type="ECO:0000256" key="5">
    <source>
        <dbReference type="ARBA" id="ARBA00022989"/>
    </source>
</evidence>
<feature type="transmembrane region" description="Helical" evidence="10">
    <location>
        <begin position="395"/>
        <end position="423"/>
    </location>
</feature>
<sequence length="612" mass="67682">MTTRPRLERDFTQGYDYEDPRISPSRTRHSQHHQFTHRDWPSTSDPTADSWTERPQRISERDSLNRSHNLPSSHRETFQHHEQDPQEDYDIPDDYSELNELAAPSPVEEHEDTRQHVLEDRSSLESSARNNRTSRGEYDVPDGYSQLDELVVSSPLGNRDDTRQDHLEKRTSRGSSVRRNIDQEQNLTALAAPDPVGTHSAALPSSKESSVAGNRPPAHRQRVSRLATELYTVSYLILFSILGTLARLGLQALTFYPGAPIQTGLLWANFGGSLFMGFLLEDQKLFRESMGSSCHDEAKRREDEEKGDLNPVDPELQPYIAAAQRQVVSKQQAAVKKTIPLYIGLATGFCGSFTSFSAFIRDAYLALANRLPVPVSHTSPAMIAPDSTVSRNGGYSFMAICAVILVTLILCLGALLLGAHLAIALENWTPEIPNLVARKTVDRMAVFIAWGAWFGAVLMTIWPPDRPGGPVGQASWMQESWRGKVLFALIFAPVGCLLRFYASLHLNGKIQSFPLGTFTVNISGVVLEGLFFDLQHVPLGGRVGCQVLQGLGDGFCGCLTTVSTWVAELKSLRMRHAYVYGSVSVGVAVGLMVIIMGSYQWTMGFHAPLCGG</sequence>
<protein>
    <recommendedName>
        <fullName evidence="13">Chromosome condensation protein</fullName>
    </recommendedName>
</protein>
<keyword evidence="3" id="KW-1003">Cell membrane</keyword>
<dbReference type="EMBL" id="CAJPDS010000111">
    <property type="protein sequence ID" value="CAF9938292.1"/>
    <property type="molecule type" value="Genomic_DNA"/>
</dbReference>
<dbReference type="InterPro" id="IPR003691">
    <property type="entry name" value="FluC"/>
</dbReference>
<feature type="transmembrane region" description="Helical" evidence="10">
    <location>
        <begin position="483"/>
        <end position="502"/>
    </location>
</feature>
<feature type="transmembrane region" description="Helical" evidence="10">
    <location>
        <begin position="339"/>
        <end position="360"/>
    </location>
</feature>
<feature type="transmembrane region" description="Helical" evidence="10">
    <location>
        <begin position="444"/>
        <end position="463"/>
    </location>
</feature>
<gene>
    <name evidence="11" type="ORF">HETSPECPRED_001021</name>
</gene>
<dbReference type="OrthoDB" id="409792at2759"/>
<evidence type="ECO:0000256" key="2">
    <source>
        <dbReference type="ARBA" id="ARBA00004651"/>
    </source>
</evidence>
<feature type="compositionally biased region" description="Basic and acidic residues" evidence="9">
    <location>
        <begin position="107"/>
        <end position="123"/>
    </location>
</feature>
<comment type="caution">
    <text evidence="11">The sequence shown here is derived from an EMBL/GenBank/DDBJ whole genome shotgun (WGS) entry which is preliminary data.</text>
</comment>
<evidence type="ECO:0000256" key="9">
    <source>
        <dbReference type="SAM" id="MobiDB-lite"/>
    </source>
</evidence>
<feature type="compositionally biased region" description="Polar residues" evidence="9">
    <location>
        <begin position="124"/>
        <end position="133"/>
    </location>
</feature>
<feature type="compositionally biased region" description="Basic residues" evidence="9">
    <location>
        <begin position="26"/>
        <end position="35"/>
    </location>
</feature>
<comment type="similarity">
    <text evidence="7">Belongs to the fluoride channel Fluc/FEX (TC 1.A.43) family.</text>
</comment>
<keyword evidence="5 10" id="KW-1133">Transmembrane helix</keyword>
<comment type="function">
    <text evidence="1">Fluoride channel required for the rapid expulsion of cytoplasmic fluoride.</text>
</comment>
<dbReference type="GO" id="GO:0005886">
    <property type="term" value="C:plasma membrane"/>
    <property type="evidence" value="ECO:0007669"/>
    <property type="project" value="UniProtKB-SubCell"/>
</dbReference>
<feature type="compositionally biased region" description="Basic and acidic residues" evidence="9">
    <location>
        <begin position="158"/>
        <end position="171"/>
    </location>
</feature>
<evidence type="ECO:0000313" key="12">
    <source>
        <dbReference type="Proteomes" id="UP000664521"/>
    </source>
</evidence>
<feature type="compositionally biased region" description="Basic and acidic residues" evidence="9">
    <location>
        <begin position="51"/>
        <end position="65"/>
    </location>
</feature>
<comment type="subcellular location">
    <subcellularLocation>
        <location evidence="2">Cell membrane</location>
        <topology evidence="2">Multi-pass membrane protein</topology>
    </subcellularLocation>
</comment>
<feature type="region of interest" description="Disordered" evidence="9">
    <location>
        <begin position="1"/>
        <end position="93"/>
    </location>
</feature>
<evidence type="ECO:0000256" key="8">
    <source>
        <dbReference type="ARBA" id="ARBA00035585"/>
    </source>
</evidence>
<proteinExistence type="inferred from homology"/>
<evidence type="ECO:0000256" key="6">
    <source>
        <dbReference type="ARBA" id="ARBA00023136"/>
    </source>
</evidence>
<evidence type="ECO:0008006" key="13">
    <source>
        <dbReference type="Google" id="ProtNLM"/>
    </source>
</evidence>
<evidence type="ECO:0000256" key="3">
    <source>
        <dbReference type="ARBA" id="ARBA00022475"/>
    </source>
</evidence>
<feature type="region of interest" description="Disordered" evidence="9">
    <location>
        <begin position="293"/>
        <end position="312"/>
    </location>
</feature>
<accession>A0A8H3G7I1</accession>
<feature type="compositionally biased region" description="Basic and acidic residues" evidence="9">
    <location>
        <begin position="1"/>
        <end position="11"/>
    </location>
</feature>
<name>A0A8H3G7I1_9LECA</name>
<reference evidence="11" key="1">
    <citation type="submission" date="2021-03" db="EMBL/GenBank/DDBJ databases">
        <authorList>
            <person name="Tagirdzhanova G."/>
        </authorList>
    </citation>
    <scope>NUCLEOTIDE SEQUENCE</scope>
</reference>
<dbReference type="Proteomes" id="UP000664521">
    <property type="component" value="Unassembled WGS sequence"/>
</dbReference>
<keyword evidence="4 10" id="KW-0812">Transmembrane</keyword>
<comment type="catalytic activity">
    <reaction evidence="8">
        <text>fluoride(in) = fluoride(out)</text>
        <dbReference type="Rhea" id="RHEA:76159"/>
        <dbReference type="ChEBI" id="CHEBI:17051"/>
    </reaction>
    <physiologicalReaction direction="left-to-right" evidence="8">
        <dbReference type="Rhea" id="RHEA:76160"/>
    </physiologicalReaction>
</comment>
<dbReference type="Pfam" id="PF02537">
    <property type="entry name" value="CRCB"/>
    <property type="match status" value="2"/>
</dbReference>
<feature type="compositionally biased region" description="Polar residues" evidence="9">
    <location>
        <begin position="173"/>
        <end position="188"/>
    </location>
</feature>
<organism evidence="11 12">
    <name type="scientific">Heterodermia speciosa</name>
    <dbReference type="NCBI Taxonomy" id="116794"/>
    <lineage>
        <taxon>Eukaryota</taxon>
        <taxon>Fungi</taxon>
        <taxon>Dikarya</taxon>
        <taxon>Ascomycota</taxon>
        <taxon>Pezizomycotina</taxon>
        <taxon>Lecanoromycetes</taxon>
        <taxon>OSLEUM clade</taxon>
        <taxon>Lecanoromycetidae</taxon>
        <taxon>Caliciales</taxon>
        <taxon>Physciaceae</taxon>
        <taxon>Heterodermia</taxon>
    </lineage>
</organism>
<dbReference type="AlphaFoldDB" id="A0A8H3G7I1"/>
<feature type="transmembrane region" description="Helical" evidence="10">
    <location>
        <begin position="577"/>
        <end position="599"/>
    </location>
</feature>
<feature type="compositionally biased region" description="Basic and acidic residues" evidence="9">
    <location>
        <begin position="73"/>
        <end position="84"/>
    </location>
</feature>
<feature type="compositionally biased region" description="Polar residues" evidence="9">
    <location>
        <begin position="41"/>
        <end position="50"/>
    </location>
</feature>
<evidence type="ECO:0000256" key="4">
    <source>
        <dbReference type="ARBA" id="ARBA00022692"/>
    </source>
</evidence>
<feature type="transmembrane region" description="Helical" evidence="10">
    <location>
        <begin position="261"/>
        <end position="280"/>
    </location>
</feature>
<keyword evidence="12" id="KW-1185">Reference proteome</keyword>
<evidence type="ECO:0000256" key="7">
    <source>
        <dbReference type="ARBA" id="ARBA00035120"/>
    </source>
</evidence>
<feature type="transmembrane region" description="Helical" evidence="10">
    <location>
        <begin position="230"/>
        <end position="249"/>
    </location>
</feature>
<evidence type="ECO:0000313" key="11">
    <source>
        <dbReference type="EMBL" id="CAF9938292.1"/>
    </source>
</evidence>
<dbReference type="PANTHER" id="PTHR28259:SF1">
    <property type="entry name" value="FLUORIDE EXPORT PROTEIN 1-RELATED"/>
    <property type="match status" value="1"/>
</dbReference>
<feature type="compositionally biased region" description="Basic and acidic residues" evidence="9">
    <location>
        <begin position="294"/>
        <end position="308"/>
    </location>
</feature>
<dbReference type="GO" id="GO:1903425">
    <property type="term" value="F:fluoride transmembrane transporter activity"/>
    <property type="evidence" value="ECO:0007669"/>
    <property type="project" value="TreeGrafter"/>
</dbReference>
<dbReference type="PANTHER" id="PTHR28259">
    <property type="entry name" value="FLUORIDE EXPORT PROTEIN 1-RELATED"/>
    <property type="match status" value="1"/>
</dbReference>
<evidence type="ECO:0000256" key="1">
    <source>
        <dbReference type="ARBA" id="ARBA00002598"/>
    </source>
</evidence>